<comment type="caution">
    <text evidence="1">The sequence shown here is derived from an EMBL/GenBank/DDBJ whole genome shotgun (WGS) entry which is preliminary data.</text>
</comment>
<gene>
    <name evidence="1" type="ORF">CR513_05949</name>
</gene>
<proteinExistence type="predicted"/>
<evidence type="ECO:0000313" key="1">
    <source>
        <dbReference type="EMBL" id="RDY09657.1"/>
    </source>
</evidence>
<dbReference type="AlphaFoldDB" id="A0A371I3N8"/>
<protein>
    <submittedName>
        <fullName evidence="1">Uncharacterized protein</fullName>
    </submittedName>
</protein>
<dbReference type="OrthoDB" id="1723222at2759"/>
<keyword evidence="2" id="KW-1185">Reference proteome</keyword>
<reference evidence="1" key="1">
    <citation type="submission" date="2018-05" db="EMBL/GenBank/DDBJ databases">
        <title>Draft genome of Mucuna pruriens seed.</title>
        <authorList>
            <person name="Nnadi N.E."/>
            <person name="Vos R."/>
            <person name="Hasami M.H."/>
            <person name="Devisetty U.K."/>
            <person name="Aguiy J.C."/>
        </authorList>
    </citation>
    <scope>NUCLEOTIDE SEQUENCE [LARGE SCALE GENOMIC DNA]</scope>
    <source>
        <strain evidence="1">JCA_2017</strain>
    </source>
</reference>
<name>A0A371I3N8_MUCPR</name>
<accession>A0A371I3N8</accession>
<evidence type="ECO:0000313" key="2">
    <source>
        <dbReference type="Proteomes" id="UP000257109"/>
    </source>
</evidence>
<feature type="non-terminal residue" evidence="1">
    <location>
        <position position="1"/>
    </location>
</feature>
<dbReference type="EMBL" id="QJKJ01000995">
    <property type="protein sequence ID" value="RDY09657.1"/>
    <property type="molecule type" value="Genomic_DNA"/>
</dbReference>
<dbReference type="Proteomes" id="UP000257109">
    <property type="component" value="Unassembled WGS sequence"/>
</dbReference>
<sequence>MSLYPIVFGKACHPPVEIEHHAYWAVKRCNLAFDQATKEGKLQLVKRFHDNMILRKEFKVGQKVFLFNSCLKLIAGKLRSKWDGPFLITNPHEEEIEIIRMKNENENEKKEVKVGTAIKGSNRDKLLKLLSNYVDTFAWTYKICLG</sequence>
<organism evidence="1 2">
    <name type="scientific">Mucuna pruriens</name>
    <name type="common">Velvet bean</name>
    <name type="synonym">Dolichos pruriens</name>
    <dbReference type="NCBI Taxonomy" id="157652"/>
    <lineage>
        <taxon>Eukaryota</taxon>
        <taxon>Viridiplantae</taxon>
        <taxon>Streptophyta</taxon>
        <taxon>Embryophyta</taxon>
        <taxon>Tracheophyta</taxon>
        <taxon>Spermatophyta</taxon>
        <taxon>Magnoliopsida</taxon>
        <taxon>eudicotyledons</taxon>
        <taxon>Gunneridae</taxon>
        <taxon>Pentapetalae</taxon>
        <taxon>rosids</taxon>
        <taxon>fabids</taxon>
        <taxon>Fabales</taxon>
        <taxon>Fabaceae</taxon>
        <taxon>Papilionoideae</taxon>
        <taxon>50 kb inversion clade</taxon>
        <taxon>NPAAA clade</taxon>
        <taxon>indigoferoid/millettioid clade</taxon>
        <taxon>Phaseoleae</taxon>
        <taxon>Mucuna</taxon>
    </lineage>
</organism>